<dbReference type="EMBL" id="CP001055">
    <property type="protein sequence ID" value="ACC97719.1"/>
    <property type="molecule type" value="Genomic_DNA"/>
</dbReference>
<feature type="signal peptide" evidence="1">
    <location>
        <begin position="1"/>
        <end position="23"/>
    </location>
</feature>
<gene>
    <name evidence="2" type="ordered locus">Emin_0154</name>
</gene>
<dbReference type="PROSITE" id="PS51257">
    <property type="entry name" value="PROKAR_LIPOPROTEIN"/>
    <property type="match status" value="1"/>
</dbReference>
<protein>
    <submittedName>
        <fullName evidence="2">Uncharacterized protein conserved in bacteria DUF400</fullName>
    </submittedName>
</protein>
<dbReference type="RefSeq" id="WP_012414334.1">
    <property type="nucleotide sequence ID" value="NC_010644.1"/>
</dbReference>
<dbReference type="Proteomes" id="UP000001029">
    <property type="component" value="Chromosome"/>
</dbReference>
<dbReference type="OrthoDB" id="7348506at2"/>
<proteinExistence type="predicted"/>
<evidence type="ECO:0000313" key="3">
    <source>
        <dbReference type="Proteomes" id="UP000001029"/>
    </source>
</evidence>
<reference evidence="2 3" key="1">
    <citation type="journal article" date="2009" name="Appl. Environ. Microbiol.">
        <title>Genomic analysis of 'Elusimicrobium minutum,' the first cultivated representative of the phylum 'Elusimicrobia' (formerly termite group 1).</title>
        <authorList>
            <person name="Herlemann D.P.R."/>
            <person name="Geissinger O."/>
            <person name="Ikeda-Ohtsubo W."/>
            <person name="Kunin V."/>
            <person name="Sun H."/>
            <person name="Lapidus A."/>
            <person name="Hugenholtz P."/>
            <person name="Brune A."/>
        </authorList>
    </citation>
    <scope>NUCLEOTIDE SEQUENCE [LARGE SCALE GENOMIC DNA]</scope>
    <source>
        <strain evidence="2 3">Pei191</strain>
    </source>
</reference>
<dbReference type="HOGENOM" id="CLU_1774478_0_0_0"/>
<feature type="chain" id="PRO_5002778310" evidence="1">
    <location>
        <begin position="24"/>
        <end position="146"/>
    </location>
</feature>
<evidence type="ECO:0000256" key="1">
    <source>
        <dbReference type="SAM" id="SignalP"/>
    </source>
</evidence>
<dbReference type="AlphaFoldDB" id="B2KBN2"/>
<evidence type="ECO:0000313" key="2">
    <source>
        <dbReference type="EMBL" id="ACC97719.1"/>
    </source>
</evidence>
<name>B2KBN2_ELUMP</name>
<dbReference type="KEGG" id="emi:Emin_0154"/>
<dbReference type="STRING" id="445932.Emin_0154"/>
<keyword evidence="1" id="KW-0732">Signal</keyword>
<organism evidence="2 3">
    <name type="scientific">Elusimicrobium minutum (strain Pei191)</name>
    <dbReference type="NCBI Taxonomy" id="445932"/>
    <lineage>
        <taxon>Bacteria</taxon>
        <taxon>Pseudomonadati</taxon>
        <taxon>Elusimicrobiota</taxon>
        <taxon>Elusimicrobia</taxon>
        <taxon>Elusimicrobiales</taxon>
        <taxon>Elusimicrobiaceae</taxon>
        <taxon>Elusimicrobium</taxon>
    </lineage>
</organism>
<sequence>MMKKLTVLAIAALLLAACGGLDSAVKKGEIAPTFTDTKVDGKYLWVRGFGAANPAHTTSAQKRIMSREAAIAQGYQRAAEHIYGTGVYAQMSVKDAVMQDSSIDNTIKGLVLGMGIYKTEYMNDDAATVIMRLSLSKLKAVNIEVK</sequence>
<keyword evidence="3" id="KW-1185">Reference proteome</keyword>
<accession>B2KBN2</accession>